<dbReference type="Gramene" id="OQU79315">
    <property type="protein sequence ID" value="OQU79315"/>
    <property type="gene ID" value="SORBI_3008G127800"/>
</dbReference>
<dbReference type="InterPro" id="IPR056423">
    <property type="entry name" value="BACK_BPM_SPOP"/>
</dbReference>
<dbReference type="SMART" id="SM00225">
    <property type="entry name" value="BTB"/>
    <property type="match status" value="1"/>
</dbReference>
<name>A0A1Z5R795_SORBI</name>
<dbReference type="PANTHER" id="PTHR26379">
    <property type="entry name" value="BTB/POZ AND MATH DOMAIN-CONTAINING PROTEIN 1"/>
    <property type="match status" value="1"/>
</dbReference>
<sequence>MARLYWGTGFPARSSKNLIRQTWPAAMNDSDVENQVLGIILNVVHPSMVRLWQSITSRLPMVDADRVHRRAAADSNGVATAMAALQIDRGDLDDVYAAALLSAAGRRLWRSSASSIICREVSGRHRLTIDGCAPSTKLPRDWSATSKAFEAAGYTWQITYAPYGYGNSWRDKYISLQLVYGGHQRTDPLHFSFSLLDPAGDPVPAYTRSAELCWFDGESVRKHGFLDFIRWEDLQHSGCLRDDRFVVQCDITVVKDWAVSAAAEDVAAAVAAARARVAVPPSDLHEHLGSLLSKKHGADVAITVGGGGEATTYDAHAWLLAARSPVLEAELLATSSKDKSLGSGSVRRRRMEIHGVEPKVFEAMLHFLYTDALPEMAERDVVAMAQSLLAAAHRYELERLKLMCAEMLCKRIDVNTVAGTLVVAEHHGCRALKDACLEFMAVPGNLKQVMDTQGYEKMKANCPAVLLEFAMKRMQV</sequence>
<evidence type="ECO:0000256" key="2">
    <source>
        <dbReference type="ARBA" id="ARBA00010846"/>
    </source>
</evidence>
<dbReference type="OMA" id="WSATSKA"/>
<reference evidence="5 6" key="1">
    <citation type="journal article" date="2009" name="Nature">
        <title>The Sorghum bicolor genome and the diversification of grasses.</title>
        <authorList>
            <person name="Paterson A.H."/>
            <person name="Bowers J.E."/>
            <person name="Bruggmann R."/>
            <person name="Dubchak I."/>
            <person name="Grimwood J."/>
            <person name="Gundlach H."/>
            <person name="Haberer G."/>
            <person name="Hellsten U."/>
            <person name="Mitros T."/>
            <person name="Poliakov A."/>
            <person name="Schmutz J."/>
            <person name="Spannagl M."/>
            <person name="Tang H."/>
            <person name="Wang X."/>
            <person name="Wicker T."/>
            <person name="Bharti A.K."/>
            <person name="Chapman J."/>
            <person name="Feltus F.A."/>
            <person name="Gowik U."/>
            <person name="Grigoriev I.V."/>
            <person name="Lyons E."/>
            <person name="Maher C.A."/>
            <person name="Martis M."/>
            <person name="Narechania A."/>
            <person name="Otillar R.P."/>
            <person name="Penning B.W."/>
            <person name="Salamov A.A."/>
            <person name="Wang Y."/>
            <person name="Zhang L."/>
            <person name="Carpita N.C."/>
            <person name="Freeling M."/>
            <person name="Gingle A.R."/>
            <person name="Hash C.T."/>
            <person name="Keller B."/>
            <person name="Klein P."/>
            <person name="Kresovich S."/>
            <person name="McCann M.C."/>
            <person name="Ming R."/>
            <person name="Peterson D.G."/>
            <person name="Mehboob-ur-Rahman"/>
            <person name="Ware D."/>
            <person name="Westhoff P."/>
            <person name="Mayer K.F."/>
            <person name="Messing J."/>
            <person name="Rokhsar D.S."/>
        </authorList>
    </citation>
    <scope>NUCLEOTIDE SEQUENCE [LARGE SCALE GENOMIC DNA]</scope>
    <source>
        <strain evidence="6">cv. BTx623</strain>
    </source>
</reference>
<dbReference type="InterPro" id="IPR002083">
    <property type="entry name" value="MATH/TRAF_dom"/>
</dbReference>
<dbReference type="GO" id="GO:0016567">
    <property type="term" value="P:protein ubiquitination"/>
    <property type="evidence" value="ECO:0007669"/>
    <property type="project" value="InterPro"/>
</dbReference>
<evidence type="ECO:0000256" key="1">
    <source>
        <dbReference type="ARBA" id="ARBA00004906"/>
    </source>
</evidence>
<proteinExistence type="inferred from homology"/>
<reference evidence="6" key="2">
    <citation type="journal article" date="2018" name="Plant J.">
        <title>The Sorghum bicolor reference genome: improved assembly, gene annotations, a transcriptome atlas, and signatures of genome organization.</title>
        <authorList>
            <person name="McCormick R.F."/>
            <person name="Truong S.K."/>
            <person name="Sreedasyam A."/>
            <person name="Jenkins J."/>
            <person name="Shu S."/>
            <person name="Sims D."/>
            <person name="Kennedy M."/>
            <person name="Amirebrahimi M."/>
            <person name="Weers B.D."/>
            <person name="McKinley B."/>
            <person name="Mattison A."/>
            <person name="Morishige D.T."/>
            <person name="Grimwood J."/>
            <person name="Schmutz J."/>
            <person name="Mullet J.E."/>
        </authorList>
    </citation>
    <scope>NUCLEOTIDE SEQUENCE [LARGE SCALE GENOMIC DNA]</scope>
    <source>
        <strain evidence="6">cv. BTx623</strain>
    </source>
</reference>
<evidence type="ECO:0000259" key="4">
    <source>
        <dbReference type="PROSITE" id="PS50144"/>
    </source>
</evidence>
<keyword evidence="6" id="KW-1185">Reference proteome</keyword>
<dbReference type="InParanoid" id="A0A1Z5R795"/>
<gene>
    <name evidence="5" type="ORF">SORBI_3008G127800</name>
</gene>
<evidence type="ECO:0000313" key="5">
    <source>
        <dbReference type="EMBL" id="OQU79315.1"/>
    </source>
</evidence>
<evidence type="ECO:0000259" key="3">
    <source>
        <dbReference type="PROSITE" id="PS50097"/>
    </source>
</evidence>
<dbReference type="InterPro" id="IPR011333">
    <property type="entry name" value="SKP1/BTB/POZ_sf"/>
</dbReference>
<evidence type="ECO:0000313" key="6">
    <source>
        <dbReference type="Proteomes" id="UP000000768"/>
    </source>
</evidence>
<dbReference type="CDD" id="cd00121">
    <property type="entry name" value="MATH"/>
    <property type="match status" value="1"/>
</dbReference>
<dbReference type="Proteomes" id="UP000000768">
    <property type="component" value="Chromosome 8"/>
</dbReference>
<dbReference type="Pfam" id="PF24570">
    <property type="entry name" value="BACK_BPM_SPOP"/>
    <property type="match status" value="1"/>
</dbReference>
<dbReference type="EMBL" id="CM000767">
    <property type="protein sequence ID" value="OQU79315.1"/>
    <property type="molecule type" value="Genomic_DNA"/>
</dbReference>
<dbReference type="PANTHER" id="PTHR26379:SF355">
    <property type="entry name" value="BTB DOMAIN-CONTAINING PROTEIN"/>
    <property type="match status" value="1"/>
</dbReference>
<evidence type="ECO:0008006" key="7">
    <source>
        <dbReference type="Google" id="ProtNLM"/>
    </source>
</evidence>
<protein>
    <recommendedName>
        <fullName evidence="7">BTB domain-containing protein</fullName>
    </recommendedName>
</protein>
<feature type="domain" description="MATH" evidence="4">
    <location>
        <begin position="122"/>
        <end position="251"/>
    </location>
</feature>
<dbReference type="SUPFAM" id="SSF54695">
    <property type="entry name" value="POZ domain"/>
    <property type="match status" value="1"/>
</dbReference>
<dbReference type="InterPro" id="IPR045005">
    <property type="entry name" value="BPM1-6"/>
</dbReference>
<dbReference type="PROSITE" id="PS50097">
    <property type="entry name" value="BTB"/>
    <property type="match status" value="1"/>
</dbReference>
<comment type="similarity">
    <text evidence="2">Belongs to the Tdpoz family.</text>
</comment>
<organism evidence="5 6">
    <name type="scientific">Sorghum bicolor</name>
    <name type="common">Sorghum</name>
    <name type="synonym">Sorghum vulgare</name>
    <dbReference type="NCBI Taxonomy" id="4558"/>
    <lineage>
        <taxon>Eukaryota</taxon>
        <taxon>Viridiplantae</taxon>
        <taxon>Streptophyta</taxon>
        <taxon>Embryophyta</taxon>
        <taxon>Tracheophyta</taxon>
        <taxon>Spermatophyta</taxon>
        <taxon>Magnoliopsida</taxon>
        <taxon>Liliopsida</taxon>
        <taxon>Poales</taxon>
        <taxon>Poaceae</taxon>
        <taxon>PACMAD clade</taxon>
        <taxon>Panicoideae</taxon>
        <taxon>Andropogonodae</taxon>
        <taxon>Andropogoneae</taxon>
        <taxon>Sorghinae</taxon>
        <taxon>Sorghum</taxon>
    </lineage>
</organism>
<dbReference type="Gene3D" id="1.25.40.420">
    <property type="match status" value="1"/>
</dbReference>
<accession>A0A1Z5R795</accession>
<dbReference type="eggNOG" id="KOG1987">
    <property type="taxonomic scope" value="Eukaryota"/>
</dbReference>
<dbReference type="Gene3D" id="3.30.710.10">
    <property type="entry name" value="Potassium Channel Kv1.1, Chain A"/>
    <property type="match status" value="1"/>
</dbReference>
<dbReference type="Gene3D" id="2.60.210.10">
    <property type="entry name" value="Apoptosis, Tumor Necrosis Factor Receptor Associated Protein 2, Chain A"/>
    <property type="match status" value="1"/>
</dbReference>
<feature type="domain" description="BTB" evidence="3">
    <location>
        <begin position="298"/>
        <end position="377"/>
    </location>
</feature>
<dbReference type="Pfam" id="PF00651">
    <property type="entry name" value="BTB"/>
    <property type="match status" value="1"/>
</dbReference>
<dbReference type="AlphaFoldDB" id="A0A1Z5R795"/>
<dbReference type="SUPFAM" id="SSF49599">
    <property type="entry name" value="TRAF domain-like"/>
    <property type="match status" value="1"/>
</dbReference>
<dbReference type="InterPro" id="IPR000210">
    <property type="entry name" value="BTB/POZ_dom"/>
</dbReference>
<dbReference type="InterPro" id="IPR008974">
    <property type="entry name" value="TRAF-like"/>
</dbReference>
<dbReference type="PROSITE" id="PS50144">
    <property type="entry name" value="MATH"/>
    <property type="match status" value="1"/>
</dbReference>
<comment type="pathway">
    <text evidence="1">Protein modification; protein ubiquitination.</text>
</comment>
<dbReference type="Pfam" id="PF22486">
    <property type="entry name" value="MATH_2"/>
    <property type="match status" value="1"/>
</dbReference>